<dbReference type="PROSITE" id="PS51257">
    <property type="entry name" value="PROKAR_LIPOPROTEIN"/>
    <property type="match status" value="1"/>
</dbReference>
<comment type="pathway">
    <text evidence="1">Cofactor biosynthesis; (R)-pantothenate biosynthesis; (R)-pantoate from 3-methyl-2-oxobutanoate: step 2/2.</text>
</comment>
<reference evidence="11 12" key="1">
    <citation type="journal article" date="2009" name="J. Bacteriol.">
        <title>Genome sequence of Azotobacter vinelandii, an obligate aerobe specialized to support diverse anaerobic metabolic processes.</title>
        <authorList>
            <person name="Setubal J.C."/>
            <person name="dos Santos P."/>
            <person name="Goldman B.S."/>
            <person name="Ertesvag H."/>
            <person name="Espin G."/>
            <person name="Rubio L.M."/>
            <person name="Valla S."/>
            <person name="Almeida N.F."/>
            <person name="Balasubramanian D."/>
            <person name="Cromes L."/>
            <person name="Curatti L."/>
            <person name="Du Z."/>
            <person name="Godsy E."/>
            <person name="Goodner B."/>
            <person name="Hellner-Burris K."/>
            <person name="Hernandez J.A."/>
            <person name="Houmiel K."/>
            <person name="Imperial J."/>
            <person name="Kennedy C."/>
            <person name="Larson T.J."/>
            <person name="Latreille P."/>
            <person name="Ligon L.S."/>
            <person name="Lu J."/>
            <person name="Maerk M."/>
            <person name="Miller N.M."/>
            <person name="Norton S."/>
            <person name="O'Carroll I.P."/>
            <person name="Paulsen I."/>
            <person name="Raulfs E.C."/>
            <person name="Roemer R."/>
            <person name="Rosser J."/>
            <person name="Segura D."/>
            <person name="Slater S."/>
            <person name="Stricklin S.L."/>
            <person name="Studholme D.J."/>
            <person name="Sun J."/>
            <person name="Viana C.J."/>
            <person name="Wallin E."/>
            <person name="Wang B."/>
            <person name="Wheeler C."/>
            <person name="Zhu H."/>
            <person name="Dean D.R."/>
            <person name="Dixon R."/>
            <person name="Wood D."/>
        </authorList>
    </citation>
    <scope>NUCLEOTIDE SEQUENCE [LARGE SCALE GENOMIC DNA]</scope>
    <source>
        <strain evidence="12">DJ / ATCC BAA-1303</strain>
    </source>
</reference>
<dbReference type="EMBL" id="CP001157">
    <property type="protein sequence ID" value="ACO80671.1"/>
    <property type="molecule type" value="Genomic_DNA"/>
</dbReference>
<dbReference type="SUPFAM" id="SSF48179">
    <property type="entry name" value="6-phosphogluconate dehydrogenase C-terminal domain-like"/>
    <property type="match status" value="1"/>
</dbReference>
<dbReference type="STRING" id="322710.Avin_45590"/>
<dbReference type="HOGENOM" id="CLU_031468_6_1_6"/>
<dbReference type="EnsemblBacteria" id="ACO80671">
    <property type="protein sequence ID" value="ACO80671"/>
    <property type="gene ID" value="Avin_45590"/>
</dbReference>
<evidence type="ECO:0000256" key="5">
    <source>
        <dbReference type="ARBA" id="ARBA00023002"/>
    </source>
</evidence>
<evidence type="ECO:0000256" key="2">
    <source>
        <dbReference type="ARBA" id="ARBA00013014"/>
    </source>
</evidence>
<proteinExistence type="predicted"/>
<dbReference type="InterPro" id="IPR036291">
    <property type="entry name" value="NAD(P)-bd_dom_sf"/>
</dbReference>
<dbReference type="UniPathway" id="UPA00028">
    <property type="reaction ID" value="UER00004"/>
</dbReference>
<dbReference type="KEGG" id="avn:Avin_45590"/>
<dbReference type="InterPro" id="IPR013752">
    <property type="entry name" value="KPA_reductase"/>
</dbReference>
<dbReference type="Pfam" id="PF08546">
    <property type="entry name" value="ApbA_C"/>
    <property type="match status" value="1"/>
</dbReference>
<evidence type="ECO:0000256" key="6">
    <source>
        <dbReference type="ARBA" id="ARBA00032024"/>
    </source>
</evidence>
<dbReference type="Gene3D" id="1.10.1040.10">
    <property type="entry name" value="N-(1-d-carboxylethyl)-l-norvaline Dehydrogenase, domain 2"/>
    <property type="match status" value="1"/>
</dbReference>
<dbReference type="InterPro" id="IPR013332">
    <property type="entry name" value="KPR_N"/>
</dbReference>
<feature type="domain" description="Ketopantoate reductase N-terminal" evidence="9">
    <location>
        <begin position="8"/>
        <end position="174"/>
    </location>
</feature>
<evidence type="ECO:0000256" key="1">
    <source>
        <dbReference type="ARBA" id="ARBA00004994"/>
    </source>
</evidence>
<dbReference type="InterPro" id="IPR051402">
    <property type="entry name" value="KPR-Related"/>
</dbReference>
<dbReference type="EC" id="1.1.1.169" evidence="2"/>
<accession>C1DHT8</accession>
<evidence type="ECO:0000256" key="8">
    <source>
        <dbReference type="SAM" id="MobiDB-lite"/>
    </source>
</evidence>
<evidence type="ECO:0000259" key="9">
    <source>
        <dbReference type="Pfam" id="PF02558"/>
    </source>
</evidence>
<evidence type="ECO:0000256" key="7">
    <source>
        <dbReference type="ARBA" id="ARBA00048793"/>
    </source>
</evidence>
<evidence type="ECO:0000259" key="10">
    <source>
        <dbReference type="Pfam" id="PF08546"/>
    </source>
</evidence>
<dbReference type="SUPFAM" id="SSF51735">
    <property type="entry name" value="NAD(P)-binding Rossmann-fold domains"/>
    <property type="match status" value="1"/>
</dbReference>
<dbReference type="OrthoDB" id="6530772at2"/>
<feature type="region of interest" description="Disordered" evidence="8">
    <location>
        <begin position="329"/>
        <end position="359"/>
    </location>
</feature>
<feature type="compositionally biased region" description="Polar residues" evidence="8">
    <location>
        <begin position="346"/>
        <end position="359"/>
    </location>
</feature>
<dbReference type="PANTHER" id="PTHR21708:SF45">
    <property type="entry name" value="2-DEHYDROPANTOATE 2-REDUCTASE"/>
    <property type="match status" value="1"/>
</dbReference>
<dbReference type="RefSeq" id="WP_012703038.1">
    <property type="nucleotide sequence ID" value="NC_012560.1"/>
</dbReference>
<evidence type="ECO:0000313" key="12">
    <source>
        <dbReference type="Proteomes" id="UP000002424"/>
    </source>
</evidence>
<keyword evidence="12" id="KW-1185">Reference proteome</keyword>
<feature type="domain" description="Ketopantoate reductase C-terminal" evidence="10">
    <location>
        <begin position="202"/>
        <end position="320"/>
    </location>
</feature>
<dbReference type="PANTHER" id="PTHR21708">
    <property type="entry name" value="PROBABLE 2-DEHYDROPANTOATE 2-REDUCTASE"/>
    <property type="match status" value="1"/>
</dbReference>
<feature type="compositionally biased region" description="Low complexity" evidence="8">
    <location>
        <begin position="332"/>
        <end position="341"/>
    </location>
</feature>
<dbReference type="Gene3D" id="3.40.50.720">
    <property type="entry name" value="NAD(P)-binding Rossmann-like Domain"/>
    <property type="match status" value="1"/>
</dbReference>
<evidence type="ECO:0000256" key="3">
    <source>
        <dbReference type="ARBA" id="ARBA00019465"/>
    </source>
</evidence>
<evidence type="ECO:0000256" key="4">
    <source>
        <dbReference type="ARBA" id="ARBA00022655"/>
    </source>
</evidence>
<protein>
    <recommendedName>
        <fullName evidence="3">2-dehydropantoate 2-reductase</fullName>
        <ecNumber evidence="2">1.1.1.169</ecNumber>
    </recommendedName>
    <alternativeName>
        <fullName evidence="6">Ketopantoate reductase</fullName>
    </alternativeName>
</protein>
<comment type="catalytic activity">
    <reaction evidence="7">
        <text>(R)-pantoate + NADP(+) = 2-dehydropantoate + NADPH + H(+)</text>
        <dbReference type="Rhea" id="RHEA:16233"/>
        <dbReference type="ChEBI" id="CHEBI:11561"/>
        <dbReference type="ChEBI" id="CHEBI:15378"/>
        <dbReference type="ChEBI" id="CHEBI:15980"/>
        <dbReference type="ChEBI" id="CHEBI:57783"/>
        <dbReference type="ChEBI" id="CHEBI:58349"/>
        <dbReference type="EC" id="1.1.1.169"/>
    </reaction>
</comment>
<dbReference type="GO" id="GO:0008677">
    <property type="term" value="F:2-dehydropantoate 2-reductase activity"/>
    <property type="evidence" value="ECO:0007669"/>
    <property type="project" value="UniProtKB-EC"/>
</dbReference>
<dbReference type="GO" id="GO:0015940">
    <property type="term" value="P:pantothenate biosynthetic process"/>
    <property type="evidence" value="ECO:0007669"/>
    <property type="project" value="UniProtKB-UniPathway"/>
</dbReference>
<sequence length="359" mass="38059">MKASFPRIGIVGAGAIGCTLATRLACSGHSISLLARGAALQALRRDGVRLTDRQGHHRAAVAASDSGTELGEQDLLFLCAKAHDLPALLPTIEPMLGAGTVVVPVVNGVPWWYFLGEGGRFAGRHVEAVDPGGRLAARLAPPRLIGCVAFVTAESPAPGMALTTNPLRMVFGEPDDRPSRRLERLCALLASAGIEARASERIRDPLWTKIIANLSSNPLSVISGATLEEIYTSPDLHELVCDLLHEGLRVAAAYGARVELDLPGFLAHGAAMGAVRTSMLQDHARGRPLELAAIGEAVLELAAGLDIALPRSREIIALARFCGRRQRPIGFEPSSTPESTPWPDCTWNSPRTPSSTAPR</sequence>
<evidence type="ECO:0000313" key="11">
    <source>
        <dbReference type="EMBL" id="ACO80671.1"/>
    </source>
</evidence>
<dbReference type="GeneID" id="88187442"/>
<dbReference type="AlphaFoldDB" id="C1DHT8"/>
<dbReference type="Pfam" id="PF02558">
    <property type="entry name" value="ApbA"/>
    <property type="match status" value="1"/>
</dbReference>
<dbReference type="Proteomes" id="UP000002424">
    <property type="component" value="Chromosome"/>
</dbReference>
<keyword evidence="5" id="KW-0560">Oxidoreductase</keyword>
<dbReference type="NCBIfam" id="NF005089">
    <property type="entry name" value="PRK06522.1-4"/>
    <property type="match status" value="1"/>
</dbReference>
<dbReference type="eggNOG" id="COG1893">
    <property type="taxonomic scope" value="Bacteria"/>
</dbReference>
<dbReference type="InterPro" id="IPR008927">
    <property type="entry name" value="6-PGluconate_DH-like_C_sf"/>
</dbReference>
<keyword evidence="4" id="KW-0566">Pantothenate biosynthesis</keyword>
<dbReference type="InterPro" id="IPR013328">
    <property type="entry name" value="6PGD_dom2"/>
</dbReference>
<dbReference type="GO" id="GO:0005737">
    <property type="term" value="C:cytoplasm"/>
    <property type="evidence" value="ECO:0007669"/>
    <property type="project" value="TreeGrafter"/>
</dbReference>
<organism evidence="11 12">
    <name type="scientific">Azotobacter vinelandii (strain DJ / ATCC BAA-1303)</name>
    <dbReference type="NCBI Taxonomy" id="322710"/>
    <lineage>
        <taxon>Bacteria</taxon>
        <taxon>Pseudomonadati</taxon>
        <taxon>Pseudomonadota</taxon>
        <taxon>Gammaproteobacteria</taxon>
        <taxon>Pseudomonadales</taxon>
        <taxon>Pseudomonadaceae</taxon>
        <taxon>Azotobacter</taxon>
    </lineage>
</organism>
<name>C1DHT8_AZOVD</name>
<gene>
    <name evidence="11" type="ordered locus">Avin_45590</name>
</gene>